<dbReference type="SUPFAM" id="SSF49303">
    <property type="entry name" value="beta-Galactosidase/glucuronidase domain"/>
    <property type="match status" value="1"/>
</dbReference>
<accession>A0AAD2GBA4</accession>
<dbReference type="InterPro" id="IPR043534">
    <property type="entry name" value="EBDG/EBM"/>
</dbReference>
<name>A0AAD2GBA4_9STRA</name>
<dbReference type="InterPro" id="IPR036156">
    <property type="entry name" value="Beta-gal/glucu_dom_sf"/>
</dbReference>
<dbReference type="Gene3D" id="2.60.40.10">
    <property type="entry name" value="Immunoglobulins"/>
    <property type="match status" value="2"/>
</dbReference>
<dbReference type="Gene3D" id="3.20.20.80">
    <property type="entry name" value="Glycosidases"/>
    <property type="match status" value="1"/>
</dbReference>
<dbReference type="Proteomes" id="UP001295423">
    <property type="component" value="Unassembled WGS sequence"/>
</dbReference>
<dbReference type="InterPro" id="IPR013783">
    <property type="entry name" value="Ig-like_fold"/>
</dbReference>
<dbReference type="PANTHER" id="PTHR43536">
    <property type="entry name" value="MANNOSYLGLYCOPROTEIN ENDO-BETA-MANNOSIDASE"/>
    <property type="match status" value="1"/>
</dbReference>
<proteinExistence type="predicted"/>
<dbReference type="Pfam" id="PF02836">
    <property type="entry name" value="Glyco_hydro_2_C"/>
    <property type="match status" value="1"/>
</dbReference>
<evidence type="ECO:0000313" key="2">
    <source>
        <dbReference type="EMBL" id="CAJ1967322.1"/>
    </source>
</evidence>
<sequence>MVNGSSAHQVDNNIQQQQQQQLTWHLCPAPKSNSQRQEIGELLSKLGPSFNSDNDCLPATVPSTVLSILLDNGVYNTNNKNTNNDHDDARTKNNNNKDAIYYETALQSIPDIYDTGADRWTYYYVAEFQVLLDDNNNNNKVNNSKYNLLELRSINYKAELWLDGHKMPVPYSPQFPQVPDTSNKKSVSVQGMFQRFQFPLGKLVESARRTEDDSNTTNTTAATAAAVIHRLVILVHPPPHPGTPGGGGQGGATHELAQDGPISQFTAGWDWIQATPDRNTGLWDAVTIQQTGRLHLKDPVCKVHNLKVLERQADLEFEVSMDCWEVLDDDDEDDSKSSSITILQLEYHVVSSRSSSTLDKKNHGQAIKRYLTLDPNAACQKGLPAAATYKFPVERLENAQLWYPHTHGNPTLYQATIRVGTFPADDMEFSKKDNDDDIDSYDDYNWDDQITFSFGIRKVDFSVNNSTKLNGLQSTINNKRVFLQGGNWIATDQLMRFVGDKGRYEAEIALHKAMGFNMIRVWGGGITERPEFFEVCDRLGILVLSDLWMSGDNNGRWAGSYSWPLDHSLYLSAIQDTFLMLRNHPSLVMYSVGNELYPIDKNPPPDILTGIQRALQQIDPHTFLIASTMTNWTDFDPKQSLCPKDGPYGVMEEAFYYERNPGLYDWKDHEHYRLLEVPIAFQPEIGSASFPTLASLSRFMSPDSRNAIPGYQDSNVHPTWQYHNFLGFTSHRNPYAKDPADDLKVDLIYQYGAPANISEYTIRAQLVQFTQFRTLFESFRLKMFDWYTAVLFWKSQSPWPSLRGGLYDWFLGMTGGYYGVRAALSGTQSASVGDTNIQSWVHAQMNLMDHSIAVISSPNTPNKNHGMVCVQVQAYILAGCQSGRLLYSNRMCAPVVKSNEGAVIQIPNSTLPFVGDNNDDDGGGGGGGGGVTLYRITTTDGTTPAAAAGTSNSISEYWLSNWTSPSTTANEKVVPAVQDLSSLGEWREDTSHHVTLDVSAMYCGYCGGRDGDDNNDQRLPSQSSSICQAAGCSHSEIAVSLTNPLSMPLTKMEESLTYCGKEAIAFAVWTELHSTSTPETESSSSTTNDTRILPTLYSNGLFSILRNETRYVCMDPSLGQNGNSEISKLQVHVSGWNVHDVIVPVQETLAKNNIRIC</sequence>
<comment type="caution">
    <text evidence="2">The sequence shown here is derived from an EMBL/GenBank/DDBJ whole genome shotgun (WGS) entry which is preliminary data.</text>
</comment>
<dbReference type="GO" id="GO:0005975">
    <property type="term" value="P:carbohydrate metabolic process"/>
    <property type="evidence" value="ECO:0007669"/>
    <property type="project" value="InterPro"/>
</dbReference>
<evidence type="ECO:0000259" key="1">
    <source>
        <dbReference type="Pfam" id="PF02836"/>
    </source>
</evidence>
<dbReference type="EMBL" id="CAKOGP040002325">
    <property type="protein sequence ID" value="CAJ1967322.1"/>
    <property type="molecule type" value="Genomic_DNA"/>
</dbReference>
<gene>
    <name evidence="2" type="ORF">CYCCA115_LOCUS22717</name>
</gene>
<keyword evidence="3" id="KW-1185">Reference proteome</keyword>
<dbReference type="GO" id="GO:0004553">
    <property type="term" value="F:hydrolase activity, hydrolyzing O-glycosyl compounds"/>
    <property type="evidence" value="ECO:0007669"/>
    <property type="project" value="InterPro"/>
</dbReference>
<dbReference type="Gene3D" id="2.60.120.260">
    <property type="entry name" value="Galactose-binding domain-like"/>
    <property type="match status" value="1"/>
</dbReference>
<reference evidence="2" key="1">
    <citation type="submission" date="2023-08" db="EMBL/GenBank/DDBJ databases">
        <authorList>
            <person name="Audoor S."/>
            <person name="Bilcke G."/>
        </authorList>
    </citation>
    <scope>NUCLEOTIDE SEQUENCE</scope>
</reference>
<dbReference type="AlphaFoldDB" id="A0AAD2GBA4"/>
<dbReference type="SUPFAM" id="SSF51445">
    <property type="entry name" value="(Trans)glycosidases"/>
    <property type="match status" value="1"/>
</dbReference>
<dbReference type="InterPro" id="IPR006103">
    <property type="entry name" value="Glyco_hydro_2_cat"/>
</dbReference>
<protein>
    <recommendedName>
        <fullName evidence="1">Glycoside hydrolase family 2 catalytic domain-containing protein</fullName>
    </recommendedName>
</protein>
<feature type="domain" description="Glycoside hydrolase family 2 catalytic" evidence="1">
    <location>
        <begin position="473"/>
        <end position="596"/>
    </location>
</feature>
<dbReference type="InterPro" id="IPR017853">
    <property type="entry name" value="GH"/>
</dbReference>
<dbReference type="PANTHER" id="PTHR43536:SF1">
    <property type="entry name" value="MANNOSYLGLYCOPROTEIN ENDO-BETA-MANNOSIDASE"/>
    <property type="match status" value="1"/>
</dbReference>
<evidence type="ECO:0000313" key="3">
    <source>
        <dbReference type="Proteomes" id="UP001295423"/>
    </source>
</evidence>
<organism evidence="2 3">
    <name type="scientific">Cylindrotheca closterium</name>
    <dbReference type="NCBI Taxonomy" id="2856"/>
    <lineage>
        <taxon>Eukaryota</taxon>
        <taxon>Sar</taxon>
        <taxon>Stramenopiles</taxon>
        <taxon>Ochrophyta</taxon>
        <taxon>Bacillariophyta</taxon>
        <taxon>Bacillariophyceae</taxon>
        <taxon>Bacillariophycidae</taxon>
        <taxon>Bacillariales</taxon>
        <taxon>Bacillariaceae</taxon>
        <taxon>Cylindrotheca</taxon>
    </lineage>
</organism>